<dbReference type="RefSeq" id="WP_166192913.1">
    <property type="nucleotide sequence ID" value="NZ_JAAOIV010000002.1"/>
</dbReference>
<evidence type="ECO:0000259" key="9">
    <source>
        <dbReference type="PROSITE" id="PS51160"/>
    </source>
</evidence>
<dbReference type="PANTHER" id="PTHR10029">
    <property type="entry name" value="ACYLPHOSPHATASE"/>
    <property type="match status" value="1"/>
</dbReference>
<dbReference type="SUPFAM" id="SSF54975">
    <property type="entry name" value="Acylphosphatase/BLUF domain-like"/>
    <property type="match status" value="1"/>
</dbReference>
<dbReference type="PROSITE" id="PS51160">
    <property type="entry name" value="ACYLPHOSPHATASE_3"/>
    <property type="match status" value="1"/>
</dbReference>
<feature type="region of interest" description="Disordered" evidence="8">
    <location>
        <begin position="70"/>
        <end position="89"/>
    </location>
</feature>
<evidence type="ECO:0000256" key="3">
    <source>
        <dbReference type="ARBA" id="ARBA00015991"/>
    </source>
</evidence>
<organism evidence="10 11">
    <name type="scientific">Metallococcus carri</name>
    <dbReference type="NCBI Taxonomy" id="1656884"/>
    <lineage>
        <taxon>Bacteria</taxon>
        <taxon>Bacillati</taxon>
        <taxon>Actinomycetota</taxon>
        <taxon>Actinomycetes</taxon>
        <taxon>Micrococcales</taxon>
        <taxon>Dermacoccaceae</taxon>
        <taxon>Metallococcus</taxon>
    </lineage>
</organism>
<reference evidence="10" key="1">
    <citation type="submission" date="2020-03" db="EMBL/GenBank/DDBJ databases">
        <title>Draft sequencing of Calidifontibacter sp. DB0510.</title>
        <authorList>
            <person name="Kim D.-U."/>
        </authorList>
    </citation>
    <scope>NUCLEOTIDE SEQUENCE</scope>
    <source>
        <strain evidence="10">DB0510</strain>
    </source>
</reference>
<dbReference type="InterPro" id="IPR017968">
    <property type="entry name" value="Acylphosphatase_CS"/>
</dbReference>
<dbReference type="Proteomes" id="UP000744769">
    <property type="component" value="Unassembled WGS sequence"/>
</dbReference>
<proteinExistence type="inferred from homology"/>
<dbReference type="EC" id="3.6.1.7" evidence="2 6"/>
<evidence type="ECO:0000313" key="10">
    <source>
        <dbReference type="EMBL" id="NHN54733.1"/>
    </source>
</evidence>
<comment type="catalytic activity">
    <reaction evidence="5 6">
        <text>an acyl phosphate + H2O = a carboxylate + phosphate + H(+)</text>
        <dbReference type="Rhea" id="RHEA:14965"/>
        <dbReference type="ChEBI" id="CHEBI:15377"/>
        <dbReference type="ChEBI" id="CHEBI:15378"/>
        <dbReference type="ChEBI" id="CHEBI:29067"/>
        <dbReference type="ChEBI" id="CHEBI:43474"/>
        <dbReference type="ChEBI" id="CHEBI:59918"/>
        <dbReference type="EC" id="3.6.1.7"/>
    </reaction>
</comment>
<keyword evidence="11" id="KW-1185">Reference proteome</keyword>
<sequence>MTIAVDIRVTGQVQGVSFRYYCAQEARRLGVTGQVANESDGSVSGHFEGDQQAVEDLVAWCRTGSPSASVEDVQATPAQVRGDSEFTTG</sequence>
<dbReference type="PRINTS" id="PR00112">
    <property type="entry name" value="ACYLPHPHTASE"/>
</dbReference>
<dbReference type="InterPro" id="IPR036046">
    <property type="entry name" value="Acylphosphatase-like_dom_sf"/>
</dbReference>
<dbReference type="AlphaFoldDB" id="A0A967AZQ3"/>
<evidence type="ECO:0000256" key="7">
    <source>
        <dbReference type="RuleBase" id="RU004168"/>
    </source>
</evidence>
<keyword evidence="4 6" id="KW-0378">Hydrolase</keyword>
<dbReference type="Pfam" id="PF00708">
    <property type="entry name" value="Acylphosphatase"/>
    <property type="match status" value="1"/>
</dbReference>
<comment type="similarity">
    <text evidence="1 7">Belongs to the acylphosphatase family.</text>
</comment>
<dbReference type="InterPro" id="IPR001792">
    <property type="entry name" value="Acylphosphatase-like_dom"/>
</dbReference>
<dbReference type="InterPro" id="IPR020456">
    <property type="entry name" value="Acylphosphatase"/>
</dbReference>
<dbReference type="PROSITE" id="PS00150">
    <property type="entry name" value="ACYLPHOSPHATASE_1"/>
    <property type="match status" value="1"/>
</dbReference>
<accession>A0A967AZQ3</accession>
<evidence type="ECO:0000256" key="8">
    <source>
        <dbReference type="SAM" id="MobiDB-lite"/>
    </source>
</evidence>
<evidence type="ECO:0000256" key="5">
    <source>
        <dbReference type="ARBA" id="ARBA00047645"/>
    </source>
</evidence>
<gene>
    <name evidence="10" type="ORF">G9U51_02915</name>
</gene>
<dbReference type="GO" id="GO:0003998">
    <property type="term" value="F:acylphosphatase activity"/>
    <property type="evidence" value="ECO:0007669"/>
    <property type="project" value="UniProtKB-EC"/>
</dbReference>
<feature type="domain" description="Acylphosphatase-like" evidence="9">
    <location>
        <begin position="4"/>
        <end position="89"/>
    </location>
</feature>
<dbReference type="EMBL" id="JAAOIV010000002">
    <property type="protein sequence ID" value="NHN54733.1"/>
    <property type="molecule type" value="Genomic_DNA"/>
</dbReference>
<evidence type="ECO:0000256" key="2">
    <source>
        <dbReference type="ARBA" id="ARBA00012150"/>
    </source>
</evidence>
<evidence type="ECO:0000256" key="1">
    <source>
        <dbReference type="ARBA" id="ARBA00005614"/>
    </source>
</evidence>
<feature type="active site" evidence="6">
    <location>
        <position position="37"/>
    </location>
</feature>
<dbReference type="PANTHER" id="PTHR10029:SF3">
    <property type="entry name" value="ACYLPHOSPHATASE-RELATED"/>
    <property type="match status" value="1"/>
</dbReference>
<protein>
    <recommendedName>
        <fullName evidence="3 6">acylphosphatase</fullName>
        <ecNumber evidence="2 6">3.6.1.7</ecNumber>
    </recommendedName>
</protein>
<evidence type="ECO:0000256" key="4">
    <source>
        <dbReference type="ARBA" id="ARBA00022801"/>
    </source>
</evidence>
<comment type="caution">
    <text evidence="10">The sequence shown here is derived from an EMBL/GenBank/DDBJ whole genome shotgun (WGS) entry which is preliminary data.</text>
</comment>
<evidence type="ECO:0000256" key="6">
    <source>
        <dbReference type="PROSITE-ProRule" id="PRU00520"/>
    </source>
</evidence>
<name>A0A967AZQ3_9MICO</name>
<feature type="active site" evidence="6">
    <location>
        <position position="19"/>
    </location>
</feature>
<evidence type="ECO:0000313" key="11">
    <source>
        <dbReference type="Proteomes" id="UP000744769"/>
    </source>
</evidence>
<dbReference type="Gene3D" id="3.30.70.100">
    <property type="match status" value="1"/>
</dbReference>